<evidence type="ECO:0000259" key="8">
    <source>
        <dbReference type="Pfam" id="PF07499"/>
    </source>
</evidence>
<keyword evidence="9" id="KW-0378">Hydrolase</keyword>
<dbReference type="OrthoDB" id="5293449at2"/>
<keyword evidence="1 6" id="KW-0963">Cytoplasm</keyword>
<evidence type="ECO:0000256" key="2">
    <source>
        <dbReference type="ARBA" id="ARBA00022763"/>
    </source>
</evidence>
<comment type="subunit">
    <text evidence="6">Homotetramer. Forms an RuvA(8)-RuvB(12)-Holliday junction (HJ) complex. HJ DNA is sandwiched between 2 RuvA tetramers; dsDNA enters through RuvA and exits via RuvB. An RuvB hexamer assembles on each DNA strand where it exits the tetramer. Each RuvB hexamer is contacted by two RuvA subunits (via domain III) on 2 adjacent RuvB subunits; this complex drives branch migration. In the full resolvosome a probable DNA-RuvA(4)-RuvB(12)-RuvC(2) complex forms which resolves the HJ.</text>
</comment>
<evidence type="ECO:0000313" key="9">
    <source>
        <dbReference type="EMBL" id="PFG28609.1"/>
    </source>
</evidence>
<keyword evidence="2 6" id="KW-0227">DNA damage</keyword>
<keyword evidence="9" id="KW-0347">Helicase</keyword>
<gene>
    <name evidence="6" type="primary">ruvA</name>
    <name evidence="9" type="ORF">ATK06_1728</name>
</gene>
<dbReference type="EMBL" id="PDJF01000001">
    <property type="protein sequence ID" value="PFG28609.1"/>
    <property type="molecule type" value="Genomic_DNA"/>
</dbReference>
<dbReference type="SUPFAM" id="SSF50249">
    <property type="entry name" value="Nucleic acid-binding proteins"/>
    <property type="match status" value="1"/>
</dbReference>
<dbReference type="InterPro" id="IPR036267">
    <property type="entry name" value="RuvA_C_sf"/>
</dbReference>
<dbReference type="InterPro" id="IPR010994">
    <property type="entry name" value="RuvA_2-like"/>
</dbReference>
<keyword evidence="9" id="KW-0067">ATP-binding</keyword>
<evidence type="ECO:0000259" key="7">
    <source>
        <dbReference type="Pfam" id="PF01330"/>
    </source>
</evidence>
<evidence type="ECO:0000313" key="10">
    <source>
        <dbReference type="Proteomes" id="UP000221653"/>
    </source>
</evidence>
<keyword evidence="9" id="KW-0547">Nucleotide-binding</keyword>
<dbReference type="Gene3D" id="1.10.150.20">
    <property type="entry name" value="5' to 3' exonuclease, C-terminal subdomain"/>
    <property type="match status" value="1"/>
</dbReference>
<dbReference type="GO" id="GO:0006281">
    <property type="term" value="P:DNA repair"/>
    <property type="evidence" value="ECO:0007669"/>
    <property type="project" value="UniProtKB-UniRule"/>
</dbReference>
<organism evidence="9 10">
    <name type="scientific">Corynebacterium renale</name>
    <dbReference type="NCBI Taxonomy" id="1724"/>
    <lineage>
        <taxon>Bacteria</taxon>
        <taxon>Bacillati</taxon>
        <taxon>Actinomycetota</taxon>
        <taxon>Actinomycetes</taxon>
        <taxon>Mycobacteriales</taxon>
        <taxon>Corynebacteriaceae</taxon>
        <taxon>Corynebacterium</taxon>
    </lineage>
</organism>
<keyword evidence="3 6" id="KW-0238">DNA-binding</keyword>
<dbReference type="SUPFAM" id="SSF46929">
    <property type="entry name" value="DNA helicase RuvA subunit, C-terminal domain"/>
    <property type="match status" value="1"/>
</dbReference>
<reference evidence="9 10" key="1">
    <citation type="submission" date="2017-10" db="EMBL/GenBank/DDBJ databases">
        <title>Sequencing the genomes of 1000 actinobacteria strains.</title>
        <authorList>
            <person name="Klenk H.-P."/>
        </authorList>
    </citation>
    <scope>NUCLEOTIDE SEQUENCE [LARGE SCALE GENOMIC DNA]</scope>
    <source>
        <strain evidence="9 10">DSM 20688</strain>
    </source>
</reference>
<dbReference type="Gene3D" id="1.10.8.10">
    <property type="entry name" value="DNA helicase RuvA subunit, C-terminal domain"/>
    <property type="match status" value="1"/>
</dbReference>
<name>A0A2A9DRS4_9CORY</name>
<feature type="domain" description="DNA helicase Holliday junction RuvA type" evidence="7">
    <location>
        <begin position="1"/>
        <end position="61"/>
    </location>
</feature>
<accession>A0A2A9DRS4</accession>
<evidence type="ECO:0000256" key="6">
    <source>
        <dbReference type="HAMAP-Rule" id="MF_00031"/>
    </source>
</evidence>
<dbReference type="CDD" id="cd14332">
    <property type="entry name" value="UBA_RuvA_C"/>
    <property type="match status" value="1"/>
</dbReference>
<dbReference type="STRING" id="1724.GCA_001044175_00955"/>
<dbReference type="NCBIfam" id="TIGR00084">
    <property type="entry name" value="ruvA"/>
    <property type="match status" value="1"/>
</dbReference>
<dbReference type="Pfam" id="PF01330">
    <property type="entry name" value="RuvA_N"/>
    <property type="match status" value="1"/>
</dbReference>
<evidence type="ECO:0000256" key="5">
    <source>
        <dbReference type="ARBA" id="ARBA00023204"/>
    </source>
</evidence>
<feature type="domain" description="Holliday junction DNA helicase RuvA C-terminal" evidence="8">
    <location>
        <begin position="155"/>
        <end position="198"/>
    </location>
</feature>
<keyword evidence="4 6" id="KW-0233">DNA recombination</keyword>
<comment type="caution">
    <text evidence="6">Lacks conserved residue(s) required for the propagation of feature annotation.</text>
</comment>
<comment type="similarity">
    <text evidence="6">Belongs to the RuvA family.</text>
</comment>
<dbReference type="GO" id="GO:0009378">
    <property type="term" value="F:four-way junction helicase activity"/>
    <property type="evidence" value="ECO:0007669"/>
    <property type="project" value="InterPro"/>
</dbReference>
<dbReference type="GO" id="GO:0000400">
    <property type="term" value="F:four-way junction DNA binding"/>
    <property type="evidence" value="ECO:0007669"/>
    <property type="project" value="UniProtKB-UniRule"/>
</dbReference>
<evidence type="ECO:0000256" key="4">
    <source>
        <dbReference type="ARBA" id="ARBA00023172"/>
    </source>
</evidence>
<dbReference type="RefSeq" id="WP_048379127.1">
    <property type="nucleotide sequence ID" value="NZ_LDYE01000003.1"/>
</dbReference>
<dbReference type="InterPro" id="IPR012340">
    <property type="entry name" value="NA-bd_OB-fold"/>
</dbReference>
<proteinExistence type="inferred from homology"/>
<keyword evidence="10" id="KW-1185">Reference proteome</keyword>
<dbReference type="Proteomes" id="UP000221653">
    <property type="component" value="Unassembled WGS sequence"/>
</dbReference>
<dbReference type="InterPro" id="IPR013849">
    <property type="entry name" value="DNA_helicase_Holl-junc_RuvA_I"/>
</dbReference>
<dbReference type="HAMAP" id="MF_00031">
    <property type="entry name" value="DNA_HJ_migration_RuvA"/>
    <property type="match status" value="1"/>
</dbReference>
<comment type="caution">
    <text evidence="9">The sequence shown here is derived from an EMBL/GenBank/DDBJ whole genome shotgun (WGS) entry which is preliminary data.</text>
</comment>
<dbReference type="InterPro" id="IPR000085">
    <property type="entry name" value="RuvA"/>
</dbReference>
<dbReference type="Gene3D" id="2.40.50.140">
    <property type="entry name" value="Nucleic acid-binding proteins"/>
    <property type="match status" value="1"/>
</dbReference>
<evidence type="ECO:0000256" key="1">
    <source>
        <dbReference type="ARBA" id="ARBA00022490"/>
    </source>
</evidence>
<dbReference type="Pfam" id="PF07499">
    <property type="entry name" value="RuvA_C"/>
    <property type="match status" value="1"/>
</dbReference>
<comment type="function">
    <text evidence="6">The RuvA-RuvB-RuvC complex processes Holliday junction (HJ) DNA during genetic recombination and DNA repair, while the RuvA-RuvB complex plays an important role in the rescue of blocked DNA replication forks via replication fork reversal (RFR). RuvA specifically binds to HJ cruciform DNA, conferring on it an open structure. The RuvB hexamer acts as an ATP-dependent pump, pulling dsDNA into and through the RuvAB complex. HJ branch migration allows RuvC to scan DNA until it finds its consensus sequence, where it cleaves and resolves the cruciform DNA.</text>
</comment>
<dbReference type="Pfam" id="PF14520">
    <property type="entry name" value="HHH_5"/>
    <property type="match status" value="1"/>
</dbReference>
<dbReference type="GO" id="GO:0005524">
    <property type="term" value="F:ATP binding"/>
    <property type="evidence" value="ECO:0007669"/>
    <property type="project" value="InterPro"/>
</dbReference>
<feature type="region of interest" description="Domain III" evidence="6">
    <location>
        <begin position="152"/>
        <end position="201"/>
    </location>
</feature>
<dbReference type="GO" id="GO:0048476">
    <property type="term" value="C:Holliday junction resolvase complex"/>
    <property type="evidence" value="ECO:0007669"/>
    <property type="project" value="UniProtKB-UniRule"/>
</dbReference>
<protein>
    <recommendedName>
        <fullName evidence="6">Holliday junction branch migration complex subunit RuvA</fullName>
    </recommendedName>
</protein>
<dbReference type="GO" id="GO:0005737">
    <property type="term" value="C:cytoplasm"/>
    <property type="evidence" value="ECO:0007669"/>
    <property type="project" value="UniProtKB-SubCell"/>
</dbReference>
<keyword evidence="5 6" id="KW-0234">DNA repair</keyword>
<dbReference type="InterPro" id="IPR011114">
    <property type="entry name" value="RuvA_C"/>
</dbReference>
<sequence>MIASLTGKVQSIDLQGAVIEAGGVGYYFTATPETLGRLVRGEETTVLTTMVVREDAILLYGFTDDASRAMFSQLQTVSGLGPKLALACLAVAPPSELARMVSAGDNKGLQRIPGVGKRMADRMIVELKDKLNGYVEPVSDEAPAQMTMPATVSADQVVQALEGLGFTEKQATPIVAAISAENPDLGTSALLKAALAELGKK</sequence>
<evidence type="ECO:0000256" key="3">
    <source>
        <dbReference type="ARBA" id="ARBA00023125"/>
    </source>
</evidence>
<dbReference type="GO" id="GO:0009379">
    <property type="term" value="C:Holliday junction helicase complex"/>
    <property type="evidence" value="ECO:0007669"/>
    <property type="project" value="InterPro"/>
</dbReference>
<dbReference type="AlphaFoldDB" id="A0A2A9DRS4"/>
<comment type="subcellular location">
    <subcellularLocation>
        <location evidence="6">Cytoplasm</location>
    </subcellularLocation>
</comment>
<dbReference type="SUPFAM" id="SSF47781">
    <property type="entry name" value="RuvA domain 2-like"/>
    <property type="match status" value="1"/>
</dbReference>
<dbReference type="GO" id="GO:0006310">
    <property type="term" value="P:DNA recombination"/>
    <property type="evidence" value="ECO:0007669"/>
    <property type="project" value="UniProtKB-UniRule"/>
</dbReference>
<comment type="domain">
    <text evidence="6">Has three domains with a flexible linker between the domains II and III and assumes an 'L' shape. Domain III is highly mobile and contacts RuvB.</text>
</comment>